<evidence type="ECO:0000256" key="1">
    <source>
        <dbReference type="SAM" id="MobiDB-lite"/>
    </source>
</evidence>
<reference evidence="2 3" key="2">
    <citation type="submission" date="2017-02" db="EMBL/GenBank/DDBJ databases">
        <title>A genome survey and senescence transcriptome analysis in Lentinula edodes.</title>
        <authorList>
            <person name="Sakamoto Y."/>
            <person name="Nakade K."/>
            <person name="Sato S."/>
            <person name="Yoshida Y."/>
            <person name="Miyazaki K."/>
            <person name="Natsume S."/>
            <person name="Konno N."/>
        </authorList>
    </citation>
    <scope>NUCLEOTIDE SEQUENCE [LARGE SCALE GENOMIC DNA]</scope>
    <source>
        <strain evidence="2 3">NBRC 111202</strain>
    </source>
</reference>
<keyword evidence="3" id="KW-1185">Reference proteome</keyword>
<sequence length="366" mass="41665">MEDVISLKKDVHFYYNQYRQARLQVLELQEKLSRTRVAISPEQRLPNEVPNLNTIPISAHLLTSGIRQSTLFIPHQVASAVSGVVIQRDESSAESSVPSIASKVNLPIFGDVPFLNASYFQDRGSSEHGVQTVASISDFDDNIQPSNPAASLNSDSSSLGHARTSVTNTDNETGTSVNNDEMGARQKIPYPSDAPSFGWFYDAFVYLNVDLGTHYSNLLHRWVEHERKNQWKCPNDYREGFGKSHRPLLCNKWIRNRRYYRFQADVDKEGCSTMEFTSEVWDWWITLQPKRHLLTEGGTPPPSDESEAALNTLDKHGKHGWPVLLACVKWWAIGLQHHLNDDREEQKGKWVALVEDMTNMLEELQE</sequence>
<evidence type="ECO:0000313" key="2">
    <source>
        <dbReference type="EMBL" id="GAW04789.1"/>
    </source>
</evidence>
<dbReference type="Proteomes" id="UP000188533">
    <property type="component" value="Unassembled WGS sequence"/>
</dbReference>
<gene>
    <name evidence="2" type="ORF">LENED_006600</name>
</gene>
<feature type="compositionally biased region" description="Polar residues" evidence="1">
    <location>
        <begin position="144"/>
        <end position="179"/>
    </location>
</feature>
<dbReference type="AlphaFoldDB" id="A0A1Q3EC97"/>
<reference evidence="2 3" key="1">
    <citation type="submission" date="2016-08" db="EMBL/GenBank/DDBJ databases">
        <authorList>
            <consortium name="Lentinula edodes genome sequencing consortium"/>
            <person name="Sakamoto Y."/>
            <person name="Nakade K."/>
            <person name="Sato S."/>
            <person name="Yoshida Y."/>
            <person name="Miyazaki K."/>
            <person name="Natsume S."/>
            <person name="Konno N."/>
        </authorList>
    </citation>
    <scope>NUCLEOTIDE SEQUENCE [LARGE SCALE GENOMIC DNA]</scope>
    <source>
        <strain evidence="2 3">NBRC 111202</strain>
    </source>
</reference>
<organism evidence="2 3">
    <name type="scientific">Lentinula edodes</name>
    <name type="common">Shiitake mushroom</name>
    <name type="synonym">Lentinus edodes</name>
    <dbReference type="NCBI Taxonomy" id="5353"/>
    <lineage>
        <taxon>Eukaryota</taxon>
        <taxon>Fungi</taxon>
        <taxon>Dikarya</taxon>
        <taxon>Basidiomycota</taxon>
        <taxon>Agaricomycotina</taxon>
        <taxon>Agaricomycetes</taxon>
        <taxon>Agaricomycetidae</taxon>
        <taxon>Agaricales</taxon>
        <taxon>Marasmiineae</taxon>
        <taxon>Omphalotaceae</taxon>
        <taxon>Lentinula</taxon>
    </lineage>
</organism>
<accession>A0A1Q3EC97</accession>
<name>A0A1Q3EC97_LENED</name>
<comment type="caution">
    <text evidence="2">The sequence shown here is derived from an EMBL/GenBank/DDBJ whole genome shotgun (WGS) entry which is preliminary data.</text>
</comment>
<proteinExistence type="predicted"/>
<protein>
    <submittedName>
        <fullName evidence="2">Protein</fullName>
    </submittedName>
</protein>
<evidence type="ECO:0000313" key="3">
    <source>
        <dbReference type="Proteomes" id="UP000188533"/>
    </source>
</evidence>
<dbReference type="EMBL" id="BDGU01000209">
    <property type="protein sequence ID" value="GAW04789.1"/>
    <property type="molecule type" value="Genomic_DNA"/>
</dbReference>
<feature type="region of interest" description="Disordered" evidence="1">
    <location>
        <begin position="144"/>
        <end position="187"/>
    </location>
</feature>